<name>A0A8T0F9N8_ARGBR</name>
<dbReference type="PANTHER" id="PTHR33327:SF3">
    <property type="entry name" value="RNA-DIRECTED DNA POLYMERASE"/>
    <property type="match status" value="1"/>
</dbReference>
<dbReference type="Proteomes" id="UP000807504">
    <property type="component" value="Unassembled WGS sequence"/>
</dbReference>
<organism evidence="3 4">
    <name type="scientific">Argiope bruennichi</name>
    <name type="common">Wasp spider</name>
    <name type="synonym">Aranea bruennichi</name>
    <dbReference type="NCBI Taxonomy" id="94029"/>
    <lineage>
        <taxon>Eukaryota</taxon>
        <taxon>Metazoa</taxon>
        <taxon>Ecdysozoa</taxon>
        <taxon>Arthropoda</taxon>
        <taxon>Chelicerata</taxon>
        <taxon>Arachnida</taxon>
        <taxon>Araneae</taxon>
        <taxon>Araneomorphae</taxon>
        <taxon>Entelegynae</taxon>
        <taxon>Araneoidea</taxon>
        <taxon>Araneidae</taxon>
        <taxon>Argiope</taxon>
    </lineage>
</organism>
<accession>A0A8T0F9N8</accession>
<feature type="region of interest" description="Disordered" evidence="1">
    <location>
        <begin position="65"/>
        <end position="84"/>
    </location>
</feature>
<gene>
    <name evidence="3" type="ORF">HNY73_007863</name>
</gene>
<evidence type="ECO:0000259" key="2">
    <source>
        <dbReference type="Pfam" id="PF23055"/>
    </source>
</evidence>
<feature type="domain" description="DUF7041" evidence="2">
    <location>
        <begin position="1"/>
        <end position="68"/>
    </location>
</feature>
<evidence type="ECO:0000313" key="4">
    <source>
        <dbReference type="Proteomes" id="UP000807504"/>
    </source>
</evidence>
<protein>
    <recommendedName>
        <fullName evidence="2">DUF7041 domain-containing protein</fullName>
    </recommendedName>
</protein>
<dbReference type="Pfam" id="PF23055">
    <property type="entry name" value="DUF7041"/>
    <property type="match status" value="1"/>
</dbReference>
<dbReference type="EMBL" id="JABXBU010000015">
    <property type="protein sequence ID" value="KAF8786100.1"/>
    <property type="molecule type" value="Genomic_DNA"/>
</dbReference>
<dbReference type="PANTHER" id="PTHR33327">
    <property type="entry name" value="ENDONUCLEASE"/>
    <property type="match status" value="1"/>
</dbReference>
<proteinExistence type="predicted"/>
<reference evidence="3" key="2">
    <citation type="submission" date="2020-06" db="EMBL/GenBank/DDBJ databases">
        <authorList>
            <person name="Sheffer M."/>
        </authorList>
    </citation>
    <scope>NUCLEOTIDE SEQUENCE</scope>
</reference>
<evidence type="ECO:0000256" key="1">
    <source>
        <dbReference type="SAM" id="MobiDB-lite"/>
    </source>
</evidence>
<sequence>MVEATFELPVPKPITASKTKFNYCAAHIPPEAASIVPDIIINPDKKDPFQQLKSEVIKSRREYKSQEIFTGEQSGDRKSREQRRAECHHISDALLLELFLQQMPSNVQSILTAITPLNAPEAAKTADRILE</sequence>
<dbReference type="AlphaFoldDB" id="A0A8T0F9N8"/>
<evidence type="ECO:0000313" key="3">
    <source>
        <dbReference type="EMBL" id="KAF8786100.1"/>
    </source>
</evidence>
<keyword evidence="4" id="KW-1185">Reference proteome</keyword>
<reference evidence="3" key="1">
    <citation type="journal article" date="2020" name="bioRxiv">
        <title>Chromosome-level reference genome of the European wasp spider Argiope bruennichi: a resource for studies on range expansion and evolutionary adaptation.</title>
        <authorList>
            <person name="Sheffer M.M."/>
            <person name="Hoppe A."/>
            <person name="Krehenwinkel H."/>
            <person name="Uhl G."/>
            <person name="Kuss A.W."/>
            <person name="Jensen L."/>
            <person name="Jensen C."/>
            <person name="Gillespie R.G."/>
            <person name="Hoff K.J."/>
            <person name="Prost S."/>
        </authorList>
    </citation>
    <scope>NUCLEOTIDE SEQUENCE</scope>
</reference>
<feature type="compositionally biased region" description="Basic and acidic residues" evidence="1">
    <location>
        <begin position="74"/>
        <end position="84"/>
    </location>
</feature>
<dbReference type="InterPro" id="IPR055469">
    <property type="entry name" value="DUF7041"/>
</dbReference>
<comment type="caution">
    <text evidence="3">The sequence shown here is derived from an EMBL/GenBank/DDBJ whole genome shotgun (WGS) entry which is preliminary data.</text>
</comment>